<feature type="region of interest" description="Disordered" evidence="1">
    <location>
        <begin position="848"/>
        <end position="869"/>
    </location>
</feature>
<dbReference type="Proteomes" id="UP001057375">
    <property type="component" value="Unassembled WGS sequence"/>
</dbReference>
<accession>A0ABQ5KZW0</accession>
<sequence length="930" mass="104181">MLALLEPRDLPSLSADKFYPQTAEFVINIGATDGIVPYQMLKKYFAQNNITFENISSSVTRLEHILSATINTIQDNVKSFIKSYVKSSSSSVFPYLSSLLSSLSSFSTPCLWSISVSVVIELICNGFIGHSLDMKRNRLSSEKDSGSALKHDSKSRKDIDSIFILYHFLLCHSSIHLLKPIVSDPTHLFCSILMYIGWMEWCEEVPSVSIKETARVLRDKQEAEMAKEQSEKTRGGPSLRQYPAILHASSVYRRMSHKQCKAMNTIRMLVNNEMKRRQKRGDGEDGRDVSSSISPRRATIKVGISTSSSLKSLKDEPKDIESSDKKKLDGVPRAKKGLKISQSKESLSEAISPKVFFSARDVPQFITNDIVYTAIQQVFLLHHSLLETTINKVCESMLARKKQVSVQSRHSSRLQRTISLTDTIQPPPSSLLPPLSSTLGTGTLDQHFPVSTIHPVNRSLATPFISTPGTATMPSFYAEPRSTIHDQTYQFSRTQGFNPATTLTGIQSTPFTGMTSNPPTTLLPPTTTSVPSDSTSPSIDMLFLGAMWEDWNVSSPVAESKVGRDREYDDRELFSASETRSMKSECNERERQDERESCDRRSSVSVESSSHFSVGDDLSSAGTPSNSKPSHSHKSKRNRRRSSSMSSVSLSRLLNTHGLKQLLAEVSRRDRKRDQEDQEVQERGSEEIEEYPDNREHKKEEEEERRTAVEVERRIADHREKIEFEEEEEEEEEIEPGKDEERLEIEEEEESKTSHAGKHLLHTHTPNPVLQPKSAIHHMSHPITAHSYSDTNPSDQHVAFHAGNAEIQLSLAQYDEDEAESSIFSVGMSPGVVSEPAKVDSAIRHRLFGKDEDNQAPSSSVFSSRQSSPYDIIGQKSGLLKSSLPEISTVPYRGTTGRKQKGYPHEKSTFSSRAKPKNINFDEFQMGLSG</sequence>
<proteinExistence type="predicted"/>
<feature type="region of interest" description="Disordered" evidence="1">
    <location>
        <begin position="309"/>
        <end position="339"/>
    </location>
</feature>
<feature type="compositionally biased region" description="Basic and acidic residues" evidence="1">
    <location>
        <begin position="312"/>
        <end position="332"/>
    </location>
</feature>
<feature type="compositionally biased region" description="Low complexity" evidence="1">
    <location>
        <begin position="515"/>
        <end position="535"/>
    </location>
</feature>
<feature type="region of interest" description="Disordered" evidence="1">
    <location>
        <begin position="889"/>
        <end position="930"/>
    </location>
</feature>
<feature type="compositionally biased region" description="Basic and acidic residues" evidence="1">
    <location>
        <begin position="666"/>
        <end position="722"/>
    </location>
</feature>
<feature type="region of interest" description="Disordered" evidence="1">
    <location>
        <begin position="271"/>
        <end position="296"/>
    </location>
</feature>
<keyword evidence="3" id="KW-1185">Reference proteome</keyword>
<evidence type="ECO:0000313" key="3">
    <source>
        <dbReference type="Proteomes" id="UP001057375"/>
    </source>
</evidence>
<dbReference type="EMBL" id="BQXS01011265">
    <property type="protein sequence ID" value="GKT36610.1"/>
    <property type="molecule type" value="Genomic_DNA"/>
</dbReference>
<feature type="compositionally biased region" description="Low complexity" evidence="1">
    <location>
        <begin position="858"/>
        <end position="868"/>
    </location>
</feature>
<feature type="compositionally biased region" description="Basic residues" evidence="1">
    <location>
        <begin position="630"/>
        <end position="642"/>
    </location>
</feature>
<evidence type="ECO:0000313" key="2">
    <source>
        <dbReference type="EMBL" id="GKT36610.1"/>
    </source>
</evidence>
<feature type="compositionally biased region" description="Basic and acidic residues" evidence="1">
    <location>
        <begin position="580"/>
        <end position="602"/>
    </location>
</feature>
<organism evidence="2 3">
    <name type="scientific">Aduncisulcus paluster</name>
    <dbReference type="NCBI Taxonomy" id="2918883"/>
    <lineage>
        <taxon>Eukaryota</taxon>
        <taxon>Metamonada</taxon>
        <taxon>Carpediemonas-like organisms</taxon>
        <taxon>Aduncisulcus</taxon>
    </lineage>
</organism>
<feature type="region of interest" description="Disordered" evidence="1">
    <location>
        <begin position="507"/>
        <end position="535"/>
    </location>
</feature>
<feature type="region of interest" description="Disordered" evidence="1">
    <location>
        <begin position="665"/>
        <end position="766"/>
    </location>
</feature>
<feature type="compositionally biased region" description="Acidic residues" evidence="1">
    <location>
        <begin position="723"/>
        <end position="734"/>
    </location>
</feature>
<name>A0ABQ5KZW0_9EUKA</name>
<reference evidence="2" key="1">
    <citation type="submission" date="2022-03" db="EMBL/GenBank/DDBJ databases">
        <title>Draft genome sequence of Aduncisulcus paluster, a free-living microaerophilic Fornicata.</title>
        <authorList>
            <person name="Yuyama I."/>
            <person name="Kume K."/>
            <person name="Tamura T."/>
            <person name="Inagaki Y."/>
            <person name="Hashimoto T."/>
        </authorList>
    </citation>
    <scope>NUCLEOTIDE SEQUENCE</scope>
    <source>
        <strain evidence="2">NY0171</strain>
    </source>
</reference>
<gene>
    <name evidence="2" type="ORF">ADUPG1_009542</name>
</gene>
<protein>
    <submittedName>
        <fullName evidence="2">Uncharacterized protein</fullName>
    </submittedName>
</protein>
<feature type="region of interest" description="Disordered" evidence="1">
    <location>
        <begin position="573"/>
        <end position="653"/>
    </location>
</feature>
<comment type="caution">
    <text evidence="2">The sequence shown here is derived from an EMBL/GenBank/DDBJ whole genome shotgun (WGS) entry which is preliminary data.</text>
</comment>
<evidence type="ECO:0000256" key="1">
    <source>
        <dbReference type="SAM" id="MobiDB-lite"/>
    </source>
</evidence>
<feature type="compositionally biased region" description="Low complexity" evidence="1">
    <location>
        <begin position="643"/>
        <end position="653"/>
    </location>
</feature>